<proteinExistence type="predicted"/>
<dbReference type="GeneID" id="77477691"/>
<reference evidence="2" key="1">
    <citation type="submission" date="2019-09" db="EMBL/GenBank/DDBJ databases">
        <title>Whole genome sequencing of Microbacterium maritypicum.</title>
        <authorList>
            <person name="Lenchi N."/>
        </authorList>
    </citation>
    <scope>NUCLEOTIDE SEQUENCE [LARGE SCALE GENOMIC DNA]</scope>
    <source>
        <strain evidence="2">G1</strain>
    </source>
</reference>
<evidence type="ECO:0008006" key="3">
    <source>
        <dbReference type="Google" id="ProtNLM"/>
    </source>
</evidence>
<dbReference type="RefSeq" id="WP_151459834.1">
    <property type="nucleotide sequence ID" value="NZ_WAAO01000003.1"/>
</dbReference>
<dbReference type="EMBL" id="WAAO01000003">
    <property type="protein sequence ID" value="KAB1862259.1"/>
    <property type="molecule type" value="Genomic_DNA"/>
</dbReference>
<sequence>MTGGTEGERSAEVVVGATIFTARALQQLALGIARDAARVSTRDVRVQLSDDGGALRIDVTVPVAMASSRGTTVIETGDALRAELIDRMRRLAGREVRTVNVRYSGVRRNTEKRVR</sequence>
<accession>A0ABQ6V490</accession>
<protein>
    <recommendedName>
        <fullName evidence="3">Asp23/Gls24 family envelope stress response protein</fullName>
    </recommendedName>
</protein>
<name>A0ABQ6V490_9MICO</name>
<evidence type="ECO:0000313" key="2">
    <source>
        <dbReference type="Proteomes" id="UP000478836"/>
    </source>
</evidence>
<organism evidence="1 2">
    <name type="scientific">Microbacterium algeriense</name>
    <dbReference type="NCBI Taxonomy" id="2615184"/>
    <lineage>
        <taxon>Bacteria</taxon>
        <taxon>Bacillati</taxon>
        <taxon>Actinomycetota</taxon>
        <taxon>Actinomycetes</taxon>
        <taxon>Micrococcales</taxon>
        <taxon>Microbacteriaceae</taxon>
        <taxon>Microbacterium</taxon>
    </lineage>
</organism>
<dbReference type="Proteomes" id="UP000478836">
    <property type="component" value="Unassembled WGS sequence"/>
</dbReference>
<comment type="caution">
    <text evidence="1">The sequence shown here is derived from an EMBL/GenBank/DDBJ whole genome shotgun (WGS) entry which is preliminary data.</text>
</comment>
<gene>
    <name evidence="1" type="ORF">F6A08_14580</name>
</gene>
<keyword evidence="2" id="KW-1185">Reference proteome</keyword>
<evidence type="ECO:0000313" key="1">
    <source>
        <dbReference type="EMBL" id="KAB1862259.1"/>
    </source>
</evidence>